<dbReference type="Gene3D" id="3.30.200.20">
    <property type="entry name" value="Phosphorylase Kinase, domain 1"/>
    <property type="match status" value="1"/>
</dbReference>
<protein>
    <recommendedName>
        <fullName evidence="1">non-specific serine/threonine protein kinase</fullName>
        <ecNumber evidence="1">2.7.11.1</ecNumber>
    </recommendedName>
</protein>
<dbReference type="GO" id="GO:0004674">
    <property type="term" value="F:protein serine/threonine kinase activity"/>
    <property type="evidence" value="ECO:0007669"/>
    <property type="project" value="UniProtKB-KW"/>
</dbReference>
<feature type="domain" description="Protein kinase" evidence="9">
    <location>
        <begin position="20"/>
        <end position="278"/>
    </location>
</feature>
<feature type="non-terminal residue" evidence="10">
    <location>
        <position position="1"/>
    </location>
</feature>
<evidence type="ECO:0000256" key="4">
    <source>
        <dbReference type="ARBA" id="ARBA00022741"/>
    </source>
</evidence>
<evidence type="ECO:0000256" key="3">
    <source>
        <dbReference type="ARBA" id="ARBA00022679"/>
    </source>
</evidence>
<dbReference type="PANTHER" id="PTHR13902">
    <property type="entry name" value="SERINE/THREONINE-PROTEIN KINASE WNK WITH NO LYSINE -RELATED"/>
    <property type="match status" value="1"/>
</dbReference>
<dbReference type="InterPro" id="IPR008271">
    <property type="entry name" value="Ser/Thr_kinase_AS"/>
</dbReference>
<evidence type="ECO:0000256" key="7">
    <source>
        <dbReference type="ARBA" id="ARBA00047899"/>
    </source>
</evidence>
<dbReference type="FunFam" id="3.30.200.20:FF:000075">
    <property type="entry name" value="Probable serine/threonine-protein kinase WNK1"/>
    <property type="match status" value="1"/>
</dbReference>
<sequence length="420" mass="48282">VDGGKGTPPYAEMDPSGRYIRFKDVLGKGAMKTVYRAFDQLLGIEVAWNRIELHRVFKSPVDLQRLYCEVHLLRNLNHTSIMRFFTSWIDPDRRTFNFITEMFTSGTLREYRKRYNKVDIRAIKDWARQILKGLEYLHCHDPPVVHRDLKCDNIFVNGYLGQVKIGDLGLAAILNGSQHAHSVIGTPEFMAPELYDEDYDELVDIYSFGMCVLEMLTCEYPYNECSNPAQIYKKVTSGQLPASFYSVEDEEAKRFIGRCLEKASRRPSASELLRDPFLSIEEDKELAAALQFKASLKEPERKTQMTITGTMNPKDDSIFLKVQMLDGVGGTRNIYFPFHITCDTSLDVATEMVKELDITDWRAFEIAKMIDEEISDLVPAWKKCSFPKSREQQRHTVNYADEDNGLHHPFYKSSSSQASL</sequence>
<keyword evidence="2" id="KW-0723">Serine/threonine-protein kinase</keyword>
<gene>
    <name evidence="10" type="ORF">M569_00993</name>
</gene>
<proteinExistence type="predicted"/>
<dbReference type="Pfam" id="PF00069">
    <property type="entry name" value="Pkinase"/>
    <property type="match status" value="1"/>
</dbReference>
<keyword evidence="6" id="KW-0067">ATP-binding</keyword>
<organism evidence="10 11">
    <name type="scientific">Genlisea aurea</name>
    <dbReference type="NCBI Taxonomy" id="192259"/>
    <lineage>
        <taxon>Eukaryota</taxon>
        <taxon>Viridiplantae</taxon>
        <taxon>Streptophyta</taxon>
        <taxon>Embryophyta</taxon>
        <taxon>Tracheophyta</taxon>
        <taxon>Spermatophyta</taxon>
        <taxon>Magnoliopsida</taxon>
        <taxon>eudicotyledons</taxon>
        <taxon>Gunneridae</taxon>
        <taxon>Pentapetalae</taxon>
        <taxon>asterids</taxon>
        <taxon>lamiids</taxon>
        <taxon>Lamiales</taxon>
        <taxon>Lentibulariaceae</taxon>
        <taxon>Genlisea</taxon>
    </lineage>
</organism>
<comment type="caution">
    <text evidence="10">The sequence shown here is derived from an EMBL/GenBank/DDBJ whole genome shotgun (WGS) entry which is preliminary data.</text>
</comment>
<dbReference type="InterPro" id="IPR000719">
    <property type="entry name" value="Prot_kinase_dom"/>
</dbReference>
<dbReference type="PROSITE" id="PS50011">
    <property type="entry name" value="PROTEIN_KINASE_DOM"/>
    <property type="match status" value="1"/>
</dbReference>
<dbReference type="PROSITE" id="PS00108">
    <property type="entry name" value="PROTEIN_KINASE_ST"/>
    <property type="match status" value="1"/>
</dbReference>
<dbReference type="Proteomes" id="UP000015453">
    <property type="component" value="Unassembled WGS sequence"/>
</dbReference>
<evidence type="ECO:0000313" key="10">
    <source>
        <dbReference type="EMBL" id="EPS73758.1"/>
    </source>
</evidence>
<dbReference type="Gene3D" id="1.10.510.10">
    <property type="entry name" value="Transferase(Phosphotransferase) domain 1"/>
    <property type="match status" value="1"/>
</dbReference>
<dbReference type="AlphaFoldDB" id="S8ECS7"/>
<dbReference type="InterPro" id="IPR050588">
    <property type="entry name" value="WNK_Ser-Thr_kinase"/>
</dbReference>
<dbReference type="EC" id="2.7.11.1" evidence="1"/>
<evidence type="ECO:0000256" key="5">
    <source>
        <dbReference type="ARBA" id="ARBA00022777"/>
    </source>
</evidence>
<evidence type="ECO:0000256" key="6">
    <source>
        <dbReference type="ARBA" id="ARBA00022840"/>
    </source>
</evidence>
<comment type="catalytic activity">
    <reaction evidence="8">
        <text>L-seryl-[protein] + ATP = O-phospho-L-seryl-[protein] + ADP + H(+)</text>
        <dbReference type="Rhea" id="RHEA:17989"/>
        <dbReference type="Rhea" id="RHEA-COMP:9863"/>
        <dbReference type="Rhea" id="RHEA-COMP:11604"/>
        <dbReference type="ChEBI" id="CHEBI:15378"/>
        <dbReference type="ChEBI" id="CHEBI:29999"/>
        <dbReference type="ChEBI" id="CHEBI:30616"/>
        <dbReference type="ChEBI" id="CHEBI:83421"/>
        <dbReference type="ChEBI" id="CHEBI:456216"/>
        <dbReference type="EC" id="2.7.11.1"/>
    </reaction>
</comment>
<evidence type="ECO:0000256" key="8">
    <source>
        <dbReference type="ARBA" id="ARBA00048679"/>
    </source>
</evidence>
<dbReference type="OrthoDB" id="4062651at2759"/>
<reference evidence="10 11" key="1">
    <citation type="journal article" date="2013" name="BMC Genomics">
        <title>The miniature genome of a carnivorous plant Genlisea aurea contains a low number of genes and short non-coding sequences.</title>
        <authorList>
            <person name="Leushkin E.V."/>
            <person name="Sutormin R.A."/>
            <person name="Nabieva E.R."/>
            <person name="Penin A.A."/>
            <person name="Kondrashov A.S."/>
            <person name="Logacheva M.D."/>
        </authorList>
    </citation>
    <scope>NUCLEOTIDE SEQUENCE [LARGE SCALE GENOMIC DNA]</scope>
</reference>
<dbReference type="EMBL" id="AUSU01000314">
    <property type="protein sequence ID" value="EPS73758.1"/>
    <property type="molecule type" value="Genomic_DNA"/>
</dbReference>
<feature type="non-terminal residue" evidence="10">
    <location>
        <position position="420"/>
    </location>
</feature>
<evidence type="ECO:0000256" key="2">
    <source>
        <dbReference type="ARBA" id="ARBA00022527"/>
    </source>
</evidence>
<keyword evidence="3" id="KW-0808">Transferase</keyword>
<dbReference type="SMART" id="SM00220">
    <property type="entry name" value="S_TKc"/>
    <property type="match status" value="1"/>
</dbReference>
<comment type="catalytic activity">
    <reaction evidence="7">
        <text>L-threonyl-[protein] + ATP = O-phospho-L-threonyl-[protein] + ADP + H(+)</text>
        <dbReference type="Rhea" id="RHEA:46608"/>
        <dbReference type="Rhea" id="RHEA-COMP:11060"/>
        <dbReference type="Rhea" id="RHEA-COMP:11605"/>
        <dbReference type="ChEBI" id="CHEBI:15378"/>
        <dbReference type="ChEBI" id="CHEBI:30013"/>
        <dbReference type="ChEBI" id="CHEBI:30616"/>
        <dbReference type="ChEBI" id="CHEBI:61977"/>
        <dbReference type="ChEBI" id="CHEBI:456216"/>
        <dbReference type="EC" id="2.7.11.1"/>
    </reaction>
</comment>
<dbReference type="SUPFAM" id="SSF56112">
    <property type="entry name" value="Protein kinase-like (PK-like)"/>
    <property type="match status" value="1"/>
</dbReference>
<name>S8ECS7_9LAMI</name>
<dbReference type="CDD" id="cd13983">
    <property type="entry name" value="STKc_WNK"/>
    <property type="match status" value="1"/>
</dbReference>
<keyword evidence="5" id="KW-0418">Kinase</keyword>
<dbReference type="GO" id="GO:0005524">
    <property type="term" value="F:ATP binding"/>
    <property type="evidence" value="ECO:0007669"/>
    <property type="project" value="UniProtKB-KW"/>
</dbReference>
<keyword evidence="11" id="KW-1185">Reference proteome</keyword>
<keyword evidence="4" id="KW-0547">Nucleotide-binding</keyword>
<evidence type="ECO:0000313" key="11">
    <source>
        <dbReference type="Proteomes" id="UP000015453"/>
    </source>
</evidence>
<accession>S8ECS7</accession>
<dbReference type="InterPro" id="IPR011009">
    <property type="entry name" value="Kinase-like_dom_sf"/>
</dbReference>
<evidence type="ECO:0000259" key="9">
    <source>
        <dbReference type="PROSITE" id="PS50011"/>
    </source>
</evidence>
<evidence type="ECO:0000256" key="1">
    <source>
        <dbReference type="ARBA" id="ARBA00012513"/>
    </source>
</evidence>
<dbReference type="FunFam" id="1.10.510.10:FF:000046">
    <property type="entry name" value="probable serine/threonine-protein kinase WNK9"/>
    <property type="match status" value="1"/>
</dbReference>